<keyword evidence="2" id="KW-1133">Transmembrane helix</keyword>
<keyword evidence="5" id="KW-1185">Reference proteome</keyword>
<keyword evidence="2" id="KW-0472">Membrane</keyword>
<reference evidence="4 5" key="1">
    <citation type="submission" date="2017-03" db="EMBL/GenBank/DDBJ databases">
        <title>Isolation of Levoglucosan Utilizing Bacteria.</title>
        <authorList>
            <person name="Arya A.S."/>
        </authorList>
    </citation>
    <scope>NUCLEOTIDE SEQUENCE [LARGE SCALE GENOMIC DNA]</scope>
    <source>
        <strain evidence="4 5">MEC069</strain>
    </source>
</reference>
<dbReference type="Pfam" id="PF01882">
    <property type="entry name" value="DUF58"/>
    <property type="match status" value="1"/>
</dbReference>
<evidence type="ECO:0000259" key="3">
    <source>
        <dbReference type="Pfam" id="PF01882"/>
    </source>
</evidence>
<dbReference type="InterPro" id="IPR002881">
    <property type="entry name" value="DUF58"/>
</dbReference>
<evidence type="ECO:0000313" key="4">
    <source>
        <dbReference type="EMBL" id="TFE83342.1"/>
    </source>
</evidence>
<dbReference type="PANTHER" id="PTHR34351">
    <property type="entry name" value="SLR1927 PROTEIN-RELATED"/>
    <property type="match status" value="1"/>
</dbReference>
<accession>A0A4Y8PR26</accession>
<keyword evidence="2" id="KW-0812">Transmembrane</keyword>
<evidence type="ECO:0000256" key="2">
    <source>
        <dbReference type="SAM" id="Phobius"/>
    </source>
</evidence>
<dbReference type="Proteomes" id="UP000298246">
    <property type="component" value="Unassembled WGS sequence"/>
</dbReference>
<evidence type="ECO:0000313" key="5">
    <source>
        <dbReference type="Proteomes" id="UP000298246"/>
    </source>
</evidence>
<feature type="domain" description="DUF58" evidence="3">
    <location>
        <begin position="198"/>
        <end position="241"/>
    </location>
</feature>
<dbReference type="EMBL" id="MYFO01000051">
    <property type="protein sequence ID" value="TFE83342.1"/>
    <property type="molecule type" value="Genomic_DNA"/>
</dbReference>
<proteinExistence type="predicted"/>
<feature type="transmembrane region" description="Helical" evidence="2">
    <location>
        <begin position="72"/>
        <end position="94"/>
    </location>
</feature>
<feature type="region of interest" description="Disordered" evidence="1">
    <location>
        <begin position="252"/>
        <end position="284"/>
    </location>
</feature>
<feature type="transmembrane region" description="Helical" evidence="2">
    <location>
        <begin position="31"/>
        <end position="51"/>
    </location>
</feature>
<sequence>MKNRGSYMLLSAASLSAGTLALTRGGVGAWFLLAASASLLMYAVVLPLFVLKSLSAEHRMAYPACRAGDPMAFALQLSYSGLLPLLWLVVQVSWLHESSGQLVRYRKLLFPGFRRSTTLHYRLTGLWRGHYRLQSVQAATGDLFGFTVKVKKIEPSLGFVVYPRPSSLDRPVLQLRPQDDGAPLTAALRTSSPSSDGIRPYADGDSFRRVHWRASARLNRLVVKETERLAGVKQMLLLDAGSAAVPPKCVPTARGKGGADAKASARGKGGAEAGMDAKASARRKGGAGVGMDAQAYARGKGGAGAGMDAQAYARSKGGAEAGMDAQAYARGKGGAGAGMDAKASVRSKGGAEAEMEAKAVGSGDVEQTRALLEKRVALAAGLLEAAAGARTSCGFACSSAHPRRIPPAIRPDLTLAYETLASVGGSAAAPFAEWVREEAAALPPDTSMLLLTSTLDGLLLSAIAEARSRRRDVHVIYVHGRSTLPLAEREGAAQLQALGCGFTEVPHPRSEWPQPGGVADATA</sequence>
<evidence type="ECO:0000256" key="1">
    <source>
        <dbReference type="SAM" id="MobiDB-lite"/>
    </source>
</evidence>
<comment type="caution">
    <text evidence="4">The sequence shown here is derived from an EMBL/GenBank/DDBJ whole genome shotgun (WGS) entry which is preliminary data.</text>
</comment>
<protein>
    <recommendedName>
        <fullName evidence="3">DUF58 domain-containing protein</fullName>
    </recommendedName>
</protein>
<organism evidence="4 5">
    <name type="scientific">Paenibacillus athensensis</name>
    <dbReference type="NCBI Taxonomy" id="1967502"/>
    <lineage>
        <taxon>Bacteria</taxon>
        <taxon>Bacillati</taxon>
        <taxon>Bacillota</taxon>
        <taxon>Bacilli</taxon>
        <taxon>Bacillales</taxon>
        <taxon>Paenibacillaceae</taxon>
        <taxon>Paenibacillus</taxon>
    </lineage>
</organism>
<dbReference type="RefSeq" id="WP_134757233.1">
    <property type="nucleotide sequence ID" value="NZ_MYFO02000003.1"/>
</dbReference>
<dbReference type="OrthoDB" id="140416at2"/>
<dbReference type="PANTHER" id="PTHR34351:SF2">
    <property type="entry name" value="DUF58 DOMAIN-CONTAINING PROTEIN"/>
    <property type="match status" value="1"/>
</dbReference>
<dbReference type="AlphaFoldDB" id="A0A4Y8PR26"/>
<gene>
    <name evidence="4" type="ORF">B5M42_23120</name>
</gene>
<name>A0A4Y8PR26_9BACL</name>